<protein>
    <submittedName>
        <fullName evidence="1">Uncharacterized protein</fullName>
    </submittedName>
</protein>
<keyword evidence="2" id="KW-1185">Reference proteome</keyword>
<proteinExistence type="predicted"/>
<evidence type="ECO:0000313" key="1">
    <source>
        <dbReference type="EMBL" id="EWM28539.1"/>
    </source>
</evidence>
<evidence type="ECO:0000313" key="2">
    <source>
        <dbReference type="Proteomes" id="UP000019335"/>
    </source>
</evidence>
<dbReference type="Proteomes" id="UP000019335">
    <property type="component" value="Chromosome 4"/>
</dbReference>
<name>W7U6U6_9STRA</name>
<dbReference type="AlphaFoldDB" id="W7U6U6"/>
<comment type="caution">
    <text evidence="1">The sequence shown here is derived from an EMBL/GenBank/DDBJ whole genome shotgun (WGS) entry which is preliminary data.</text>
</comment>
<reference evidence="1 2" key="1">
    <citation type="journal article" date="2014" name="Mol. Plant">
        <title>Chromosome Scale Genome Assembly and Transcriptome Profiling of Nannochloropsis gaditana in Nitrogen Depletion.</title>
        <authorList>
            <person name="Corteggiani Carpinelli E."/>
            <person name="Telatin A."/>
            <person name="Vitulo N."/>
            <person name="Forcato C."/>
            <person name="D'Angelo M."/>
            <person name="Schiavon R."/>
            <person name="Vezzi A."/>
            <person name="Giacometti G.M."/>
            <person name="Morosinotto T."/>
            <person name="Valle G."/>
        </authorList>
    </citation>
    <scope>NUCLEOTIDE SEQUENCE [LARGE SCALE GENOMIC DNA]</scope>
    <source>
        <strain evidence="1 2">B-31</strain>
    </source>
</reference>
<organism evidence="1 2">
    <name type="scientific">Nannochloropsis gaditana</name>
    <dbReference type="NCBI Taxonomy" id="72520"/>
    <lineage>
        <taxon>Eukaryota</taxon>
        <taxon>Sar</taxon>
        <taxon>Stramenopiles</taxon>
        <taxon>Ochrophyta</taxon>
        <taxon>Eustigmatophyceae</taxon>
        <taxon>Eustigmatales</taxon>
        <taxon>Monodopsidaceae</taxon>
        <taxon>Nannochloropsis</taxon>
    </lineage>
</organism>
<accession>W7U6U6</accession>
<gene>
    <name evidence="1" type="ORF">Naga_100009g24</name>
</gene>
<sequence length="225" mass="24561">MKRCHGSCNLVELGLGSSPKPSKKFHRVLLSTSASSDQLAERLNVPMSTSTIRTYTRPKAFEHFLKPLTFQPCQRLEALSGDASVSPQSAPLPKHIITVKFPKPCEEEDNDGSATCEHLRCVPAWVAPLAYDELQMGFGRTISGNGCPGTFCGTSTTTTAATSLSGSYIGEDEQRDRENHCCIDQGRGATKSLSKAREADMFNDLIKEMQRLYNAQEGQSKIASI</sequence>
<dbReference type="EMBL" id="AZIL01000279">
    <property type="protein sequence ID" value="EWM28539.1"/>
    <property type="molecule type" value="Genomic_DNA"/>
</dbReference>